<dbReference type="InterPro" id="IPR039697">
    <property type="entry name" value="Alcohol_dehydrogenase_Fe"/>
</dbReference>
<dbReference type="PANTHER" id="PTHR11496">
    <property type="entry name" value="ALCOHOL DEHYDROGENASE"/>
    <property type="match status" value="1"/>
</dbReference>
<feature type="domain" description="Alcohol dehydrogenase iron-type/glycerol dehydrogenase GldA" evidence="2">
    <location>
        <begin position="17"/>
        <end position="105"/>
    </location>
</feature>
<dbReference type="SUPFAM" id="SSF56796">
    <property type="entry name" value="Dehydroquinate synthase-like"/>
    <property type="match status" value="1"/>
</dbReference>
<dbReference type="GO" id="GO:0004022">
    <property type="term" value="F:alcohol dehydrogenase (NAD+) activity"/>
    <property type="evidence" value="ECO:0007669"/>
    <property type="project" value="TreeGrafter"/>
</dbReference>
<dbReference type="PANTHER" id="PTHR11496:SF83">
    <property type="entry name" value="HYDROXYACID-OXOACID TRANSHYDROGENASE, MITOCHONDRIAL"/>
    <property type="match status" value="1"/>
</dbReference>
<dbReference type="Pfam" id="PF00465">
    <property type="entry name" value="Fe-ADH"/>
    <property type="match status" value="1"/>
</dbReference>
<dbReference type="Gene3D" id="3.40.50.1970">
    <property type="match status" value="1"/>
</dbReference>
<dbReference type="EMBL" id="AYSL01001390">
    <property type="protein sequence ID" value="KTF06069.1"/>
    <property type="molecule type" value="Genomic_DNA"/>
</dbReference>
<accession>A0A1B6NRI7</accession>
<evidence type="ECO:0000256" key="1">
    <source>
        <dbReference type="ARBA" id="ARBA00023002"/>
    </source>
</evidence>
<dbReference type="GO" id="GO:0005739">
    <property type="term" value="C:mitochondrion"/>
    <property type="evidence" value="ECO:0007669"/>
    <property type="project" value="TreeGrafter"/>
</dbReference>
<reference evidence="3" key="1">
    <citation type="submission" date="2013-11" db="EMBL/GenBank/DDBJ databases">
        <title>Microbial diversity, functional groups and degradation webs in Northern and Southern Mediterranean and Red Sea marine crude oil polluted sites.</title>
        <authorList>
            <person name="Daffonchio D."/>
            <person name="Mapelli F."/>
            <person name="Ferrer M."/>
            <person name="Richter M."/>
            <person name="Cherif A."/>
            <person name="Malkawi H.I."/>
            <person name="Yakimov M.M."/>
            <person name="Abdel-Fattah Y.R."/>
            <person name="Blaghen M."/>
            <person name="Golyshin P.N."/>
            <person name="Kalogerakis N."/>
            <person name="Boon N."/>
            <person name="Magagnini M."/>
            <person name="Fava F."/>
        </authorList>
    </citation>
    <scope>NUCLEOTIDE SEQUENCE</scope>
</reference>
<dbReference type="EC" id="1.-.-.-" evidence="3"/>
<evidence type="ECO:0000259" key="2">
    <source>
        <dbReference type="Pfam" id="PF00465"/>
    </source>
</evidence>
<proteinExistence type="predicted"/>
<keyword evidence="1 3" id="KW-0560">Oxidoreductase</keyword>
<sequence>MKRIRSEGIMSHQIILPRVMHIGKGASQRVAETLKGLNCHKPLLVTDKVMVELGYSAAIVKVLEEAGIHADVFSDTVPEPTVRSIYRGVDAFKTHAYDSIIALGG</sequence>
<comment type="caution">
    <text evidence="3">The sequence shown here is derived from an EMBL/GenBank/DDBJ whole genome shotgun (WGS) entry which is preliminary data.</text>
</comment>
<organism evidence="3">
    <name type="scientific">marine sediment metagenome</name>
    <dbReference type="NCBI Taxonomy" id="412755"/>
    <lineage>
        <taxon>unclassified sequences</taxon>
        <taxon>metagenomes</taxon>
        <taxon>ecological metagenomes</taxon>
    </lineage>
</organism>
<dbReference type="GO" id="GO:0046872">
    <property type="term" value="F:metal ion binding"/>
    <property type="evidence" value="ECO:0007669"/>
    <property type="project" value="InterPro"/>
</dbReference>
<dbReference type="InterPro" id="IPR001670">
    <property type="entry name" value="ADH_Fe/GldA"/>
</dbReference>
<dbReference type="AlphaFoldDB" id="A0A1B6NRI7"/>
<evidence type="ECO:0000313" key="3">
    <source>
        <dbReference type="EMBL" id="KTF06069.1"/>
    </source>
</evidence>
<gene>
    <name evidence="3" type="ORF">MGSAQ_002435</name>
</gene>
<name>A0A1B6NRI7_9ZZZZ</name>
<protein>
    <submittedName>
        <fullName evidence="3">Alcohol dehydrogenase, iron-type domain protein</fullName>
        <ecNumber evidence="3">1.-.-.-</ecNumber>
    </submittedName>
</protein>
<feature type="non-terminal residue" evidence="3">
    <location>
        <position position="105"/>
    </location>
</feature>